<protein>
    <submittedName>
        <fullName evidence="2">BLUF domain-containing protein</fullName>
    </submittedName>
</protein>
<dbReference type="AlphaFoldDB" id="A0A7Z0QNG8"/>
<accession>A0A7Z0QNG8</accession>
<gene>
    <name evidence="2" type="ORF">H0E82_03175</name>
</gene>
<dbReference type="Proteomes" id="UP000589896">
    <property type="component" value="Unassembled WGS sequence"/>
</dbReference>
<dbReference type="InterPro" id="IPR036046">
    <property type="entry name" value="Acylphosphatase-like_dom_sf"/>
</dbReference>
<dbReference type="GO" id="GO:0009882">
    <property type="term" value="F:blue light photoreceptor activity"/>
    <property type="evidence" value="ECO:0007669"/>
    <property type="project" value="InterPro"/>
</dbReference>
<dbReference type="RefSeq" id="WP_180543655.1">
    <property type="nucleotide sequence ID" value="NZ_JACCJZ010000008.1"/>
</dbReference>
<dbReference type="EMBL" id="JACCJZ010000008">
    <property type="protein sequence ID" value="NYZ61768.1"/>
    <property type="molecule type" value="Genomic_DNA"/>
</dbReference>
<dbReference type="Pfam" id="PF04940">
    <property type="entry name" value="BLUF"/>
    <property type="match status" value="1"/>
</dbReference>
<sequence>MIRQLLYRSGQLYEFTTADMIRLLLESRSRNARRGISGMLLMRDGLFMQLLEGPAPDVDALFARISVDPRHCEVQLVTRTERDTPLLSHWRMAWAEAPVDAAGPAFSGLDTDARALEVLEAAGREPIALTMRAFLRGDRPPASLRHLQ</sequence>
<name>A0A7Z0QNG8_9GAMM</name>
<evidence type="ECO:0000259" key="1">
    <source>
        <dbReference type="PROSITE" id="PS50925"/>
    </source>
</evidence>
<dbReference type="SUPFAM" id="SSF54975">
    <property type="entry name" value="Acylphosphatase/BLUF domain-like"/>
    <property type="match status" value="1"/>
</dbReference>
<reference evidence="2 3" key="1">
    <citation type="submission" date="2020-07" db="EMBL/GenBank/DDBJ databases">
        <title>isolation of Luteimonas sp. SJ-16.</title>
        <authorList>
            <person name="Huang X.-X."/>
            <person name="Xu L."/>
            <person name="Sun J.-Q."/>
        </authorList>
    </citation>
    <scope>NUCLEOTIDE SEQUENCE [LARGE SCALE GENOMIC DNA]</scope>
    <source>
        <strain evidence="2 3">SJ-16</strain>
    </source>
</reference>
<keyword evidence="3" id="KW-1185">Reference proteome</keyword>
<feature type="domain" description="BLUF" evidence="1">
    <location>
        <begin position="2"/>
        <end position="93"/>
    </location>
</feature>
<dbReference type="InterPro" id="IPR007024">
    <property type="entry name" value="BLUF_domain"/>
</dbReference>
<evidence type="ECO:0000313" key="2">
    <source>
        <dbReference type="EMBL" id="NYZ61768.1"/>
    </source>
</evidence>
<comment type="caution">
    <text evidence="2">The sequence shown here is derived from an EMBL/GenBank/DDBJ whole genome shotgun (WGS) entry which is preliminary data.</text>
</comment>
<dbReference type="PROSITE" id="PS50925">
    <property type="entry name" value="BLUF"/>
    <property type="match status" value="1"/>
</dbReference>
<dbReference type="SMART" id="SM01034">
    <property type="entry name" value="BLUF"/>
    <property type="match status" value="1"/>
</dbReference>
<evidence type="ECO:0000313" key="3">
    <source>
        <dbReference type="Proteomes" id="UP000589896"/>
    </source>
</evidence>
<proteinExistence type="predicted"/>
<organism evidence="2 3">
    <name type="scientific">Luteimonas deserti</name>
    <dbReference type="NCBI Taxonomy" id="2752306"/>
    <lineage>
        <taxon>Bacteria</taxon>
        <taxon>Pseudomonadati</taxon>
        <taxon>Pseudomonadota</taxon>
        <taxon>Gammaproteobacteria</taxon>
        <taxon>Lysobacterales</taxon>
        <taxon>Lysobacteraceae</taxon>
        <taxon>Luteimonas</taxon>
    </lineage>
</organism>
<dbReference type="Gene3D" id="3.30.70.100">
    <property type="match status" value="1"/>
</dbReference>
<dbReference type="GO" id="GO:0071949">
    <property type="term" value="F:FAD binding"/>
    <property type="evidence" value="ECO:0007669"/>
    <property type="project" value="InterPro"/>
</dbReference>